<accession>A0ABW5YGA3</accession>
<comment type="caution">
    <text evidence="1">The sequence shown here is derived from an EMBL/GenBank/DDBJ whole genome shotgun (WGS) entry which is preliminary data.</text>
</comment>
<name>A0ABW5YGA3_9SPHI</name>
<dbReference type="EMBL" id="JBHUPD010000003">
    <property type="protein sequence ID" value="MFD2874054.1"/>
    <property type="molecule type" value="Genomic_DNA"/>
</dbReference>
<gene>
    <name evidence="1" type="ORF">ACFS5N_16345</name>
</gene>
<dbReference type="Proteomes" id="UP001597557">
    <property type="component" value="Unassembled WGS sequence"/>
</dbReference>
<dbReference type="RefSeq" id="WP_377187976.1">
    <property type="nucleotide sequence ID" value="NZ_JBHUPD010000003.1"/>
</dbReference>
<protein>
    <submittedName>
        <fullName evidence="1">Uncharacterized protein</fullName>
    </submittedName>
</protein>
<proteinExistence type="predicted"/>
<reference evidence="2" key="1">
    <citation type="journal article" date="2019" name="Int. J. Syst. Evol. Microbiol.">
        <title>The Global Catalogue of Microorganisms (GCM) 10K type strain sequencing project: providing services to taxonomists for standard genome sequencing and annotation.</title>
        <authorList>
            <consortium name="The Broad Institute Genomics Platform"/>
            <consortium name="The Broad Institute Genome Sequencing Center for Infectious Disease"/>
            <person name="Wu L."/>
            <person name="Ma J."/>
        </authorList>
    </citation>
    <scope>NUCLEOTIDE SEQUENCE [LARGE SCALE GENOMIC DNA]</scope>
    <source>
        <strain evidence="2">KCTC 22437</strain>
    </source>
</reference>
<keyword evidence="2" id="KW-1185">Reference proteome</keyword>
<organism evidence="1 2">
    <name type="scientific">Mucilaginibacter ximonensis</name>
    <dbReference type="NCBI Taxonomy" id="538021"/>
    <lineage>
        <taxon>Bacteria</taxon>
        <taxon>Pseudomonadati</taxon>
        <taxon>Bacteroidota</taxon>
        <taxon>Sphingobacteriia</taxon>
        <taxon>Sphingobacteriales</taxon>
        <taxon>Sphingobacteriaceae</taxon>
        <taxon>Mucilaginibacter</taxon>
    </lineage>
</organism>
<evidence type="ECO:0000313" key="1">
    <source>
        <dbReference type="EMBL" id="MFD2874054.1"/>
    </source>
</evidence>
<evidence type="ECO:0000313" key="2">
    <source>
        <dbReference type="Proteomes" id="UP001597557"/>
    </source>
</evidence>
<sequence length="76" mass="9117">MPKKFRKVWVIVQDGLIFTPYNAKEMRMYSDKEEADRLCELYNNAAQAVPGKWHEDHKPSHVYEVHGFYLIHEAYF</sequence>